<feature type="transmembrane region" description="Helical" evidence="1">
    <location>
        <begin position="61"/>
        <end position="78"/>
    </location>
</feature>
<feature type="non-terminal residue" evidence="3">
    <location>
        <position position="257"/>
    </location>
</feature>
<dbReference type="InterPro" id="IPR037185">
    <property type="entry name" value="EmrE-like"/>
</dbReference>
<feature type="transmembrane region" description="Helical" evidence="1">
    <location>
        <begin position="115"/>
        <end position="133"/>
    </location>
</feature>
<keyword evidence="1" id="KW-0472">Membrane</keyword>
<feature type="domain" description="EamA" evidence="2">
    <location>
        <begin position="142"/>
        <end position="257"/>
    </location>
</feature>
<reference evidence="3" key="1">
    <citation type="submission" date="2018-05" db="EMBL/GenBank/DDBJ databases">
        <authorList>
            <person name="Lanie J.A."/>
            <person name="Ng W.-L."/>
            <person name="Kazmierczak K.M."/>
            <person name="Andrzejewski T.M."/>
            <person name="Davidsen T.M."/>
            <person name="Wayne K.J."/>
            <person name="Tettelin H."/>
            <person name="Glass J.I."/>
            <person name="Rusch D."/>
            <person name="Podicherti R."/>
            <person name="Tsui H.-C.T."/>
            <person name="Winkler M.E."/>
        </authorList>
    </citation>
    <scope>NUCLEOTIDE SEQUENCE</scope>
</reference>
<evidence type="ECO:0000313" key="3">
    <source>
        <dbReference type="EMBL" id="SVD95342.1"/>
    </source>
</evidence>
<keyword evidence="1" id="KW-1133">Transmembrane helix</keyword>
<dbReference type="AlphaFoldDB" id="A0A382ZIQ3"/>
<dbReference type="Pfam" id="PF00892">
    <property type="entry name" value="EamA"/>
    <property type="match status" value="2"/>
</dbReference>
<evidence type="ECO:0000259" key="2">
    <source>
        <dbReference type="Pfam" id="PF00892"/>
    </source>
</evidence>
<feature type="transmembrane region" description="Helical" evidence="1">
    <location>
        <begin position="31"/>
        <end position="49"/>
    </location>
</feature>
<dbReference type="InterPro" id="IPR000620">
    <property type="entry name" value="EamA_dom"/>
</dbReference>
<dbReference type="SUPFAM" id="SSF103481">
    <property type="entry name" value="Multidrug resistance efflux transporter EmrE"/>
    <property type="match status" value="2"/>
</dbReference>
<evidence type="ECO:0000256" key="1">
    <source>
        <dbReference type="SAM" id="Phobius"/>
    </source>
</evidence>
<dbReference type="PANTHER" id="PTHR22911:SF137">
    <property type="entry name" value="SOLUTE CARRIER FAMILY 35 MEMBER G2-RELATED"/>
    <property type="match status" value="1"/>
</dbReference>
<dbReference type="PANTHER" id="PTHR22911">
    <property type="entry name" value="ACYL-MALONYL CONDENSING ENZYME-RELATED"/>
    <property type="match status" value="1"/>
</dbReference>
<feature type="transmembrane region" description="Helical" evidence="1">
    <location>
        <begin position="203"/>
        <end position="223"/>
    </location>
</feature>
<dbReference type="EMBL" id="UINC01184229">
    <property type="protein sequence ID" value="SVD95342.1"/>
    <property type="molecule type" value="Genomic_DNA"/>
</dbReference>
<feature type="transmembrane region" description="Helical" evidence="1">
    <location>
        <begin position="179"/>
        <end position="197"/>
    </location>
</feature>
<feature type="transmembrane region" description="Helical" evidence="1">
    <location>
        <begin position="139"/>
        <end position="158"/>
    </location>
</feature>
<keyword evidence="1" id="KW-0812">Transmembrane</keyword>
<feature type="transmembrane region" description="Helical" evidence="1">
    <location>
        <begin position="84"/>
        <end position="103"/>
    </location>
</feature>
<sequence>MMFAAISALSLSVLTTAAVFAYNGGSEPFTLVAIRATAGFLIACLLVQVSHQHIRFPRGSVALVLAFSIGQLMINYGYMTSVLYIPISLAVLIFYIFPVLVLFTEATLARRLPKPIEMASFVAAFLGLILVLGPSLETLNWLGVTTALIAAVGGVLVMTTGSRAAQRLGALSTLFHMQLIACLVTLTVMLCFGGPVLPKIELGWWGLGVACFGYSFGIVTQIIAVKLVDPASASLVYNLEPLATLGIAAWVLTERLT</sequence>
<organism evidence="3">
    <name type="scientific">marine metagenome</name>
    <dbReference type="NCBI Taxonomy" id="408172"/>
    <lineage>
        <taxon>unclassified sequences</taxon>
        <taxon>metagenomes</taxon>
        <taxon>ecological metagenomes</taxon>
    </lineage>
</organism>
<proteinExistence type="predicted"/>
<dbReference type="GO" id="GO:0016020">
    <property type="term" value="C:membrane"/>
    <property type="evidence" value="ECO:0007669"/>
    <property type="project" value="InterPro"/>
</dbReference>
<name>A0A382ZIQ3_9ZZZZ</name>
<feature type="domain" description="EamA" evidence="2">
    <location>
        <begin position="2"/>
        <end position="132"/>
    </location>
</feature>
<gene>
    <name evidence="3" type="ORF">METZ01_LOCUS448196</name>
</gene>
<protein>
    <recommendedName>
        <fullName evidence="2">EamA domain-containing protein</fullName>
    </recommendedName>
</protein>
<feature type="transmembrane region" description="Helical" evidence="1">
    <location>
        <begin position="235"/>
        <end position="253"/>
    </location>
</feature>
<accession>A0A382ZIQ3</accession>